<dbReference type="EMBL" id="JANPWB010000004">
    <property type="protein sequence ID" value="KAJ1194234.1"/>
    <property type="molecule type" value="Genomic_DNA"/>
</dbReference>
<evidence type="ECO:0000313" key="3">
    <source>
        <dbReference type="Proteomes" id="UP001066276"/>
    </source>
</evidence>
<proteinExistence type="predicted"/>
<evidence type="ECO:0000313" key="2">
    <source>
        <dbReference type="EMBL" id="KAJ1194234.1"/>
    </source>
</evidence>
<dbReference type="Proteomes" id="UP001066276">
    <property type="component" value="Chromosome 2_2"/>
</dbReference>
<gene>
    <name evidence="2" type="ORF">NDU88_003523</name>
</gene>
<feature type="compositionally biased region" description="Polar residues" evidence="1">
    <location>
        <begin position="27"/>
        <end position="39"/>
    </location>
</feature>
<accession>A0AAV7V0U5</accession>
<reference evidence="2" key="1">
    <citation type="journal article" date="2022" name="bioRxiv">
        <title>Sequencing and chromosome-scale assembly of the giantPleurodeles waltlgenome.</title>
        <authorList>
            <person name="Brown T."/>
            <person name="Elewa A."/>
            <person name="Iarovenko S."/>
            <person name="Subramanian E."/>
            <person name="Araus A.J."/>
            <person name="Petzold A."/>
            <person name="Susuki M."/>
            <person name="Suzuki K.-i.T."/>
            <person name="Hayashi T."/>
            <person name="Toyoda A."/>
            <person name="Oliveira C."/>
            <person name="Osipova E."/>
            <person name="Leigh N.D."/>
            <person name="Simon A."/>
            <person name="Yun M.H."/>
        </authorList>
    </citation>
    <scope>NUCLEOTIDE SEQUENCE</scope>
    <source>
        <strain evidence="2">20211129_DDA</strain>
        <tissue evidence="2">Liver</tissue>
    </source>
</reference>
<comment type="caution">
    <text evidence="2">The sequence shown here is derived from an EMBL/GenBank/DDBJ whole genome shotgun (WGS) entry which is preliminary data.</text>
</comment>
<sequence length="181" mass="19016">MGQAGPACRGHQLTTTRQHEQPGPQSPHLQAPTTPSSPAGLTISPRGPSGPARPRAGTGASQRLPPGRRKTTLPGRPGLHRERRSTQRGRATSLLGPAGPTHAVTAQLRPGPPQKVGSRLQRAPRLLGPQSDRPRVITAPLSPQVASDKPGMAQSSISSRPPCSTAWPRPRDGAVHIFCCL</sequence>
<feature type="compositionally biased region" description="Low complexity" evidence="1">
    <location>
        <begin position="44"/>
        <end position="61"/>
    </location>
</feature>
<name>A0AAV7V0U5_PLEWA</name>
<protein>
    <submittedName>
        <fullName evidence="2">Uncharacterized protein</fullName>
    </submittedName>
</protein>
<feature type="compositionally biased region" description="Polar residues" evidence="1">
    <location>
        <begin position="153"/>
        <end position="162"/>
    </location>
</feature>
<evidence type="ECO:0000256" key="1">
    <source>
        <dbReference type="SAM" id="MobiDB-lite"/>
    </source>
</evidence>
<feature type="region of interest" description="Disordered" evidence="1">
    <location>
        <begin position="1"/>
        <end position="168"/>
    </location>
</feature>
<dbReference type="AlphaFoldDB" id="A0AAV7V0U5"/>
<organism evidence="2 3">
    <name type="scientific">Pleurodeles waltl</name>
    <name type="common">Iberian ribbed newt</name>
    <dbReference type="NCBI Taxonomy" id="8319"/>
    <lineage>
        <taxon>Eukaryota</taxon>
        <taxon>Metazoa</taxon>
        <taxon>Chordata</taxon>
        <taxon>Craniata</taxon>
        <taxon>Vertebrata</taxon>
        <taxon>Euteleostomi</taxon>
        <taxon>Amphibia</taxon>
        <taxon>Batrachia</taxon>
        <taxon>Caudata</taxon>
        <taxon>Salamandroidea</taxon>
        <taxon>Salamandridae</taxon>
        <taxon>Pleurodelinae</taxon>
        <taxon>Pleurodeles</taxon>
    </lineage>
</organism>
<keyword evidence="3" id="KW-1185">Reference proteome</keyword>